<keyword evidence="1" id="KW-0472">Membrane</keyword>
<dbReference type="STRING" id="86630.A0A367J6L0"/>
<name>A0A367J6L0_RHIAZ</name>
<dbReference type="InterPro" id="IPR029069">
    <property type="entry name" value="HotDog_dom_sf"/>
</dbReference>
<accession>A0A367J6L0</accession>
<comment type="caution">
    <text evidence="2">The sequence shown here is derived from an EMBL/GenBank/DDBJ whole genome shotgun (WGS) entry which is preliminary data.</text>
</comment>
<feature type="transmembrane region" description="Helical" evidence="1">
    <location>
        <begin position="27"/>
        <end position="47"/>
    </location>
</feature>
<evidence type="ECO:0000313" key="2">
    <source>
        <dbReference type="EMBL" id="RCH85535.1"/>
    </source>
</evidence>
<dbReference type="AlphaFoldDB" id="A0A367J6L0"/>
<feature type="transmembrane region" description="Helical" evidence="1">
    <location>
        <begin position="250"/>
        <end position="267"/>
    </location>
</feature>
<dbReference type="Pfam" id="PF14494">
    <property type="entry name" value="DUF4436"/>
    <property type="match status" value="1"/>
</dbReference>
<protein>
    <submittedName>
        <fullName evidence="2">Uncharacterized protein</fullName>
    </submittedName>
</protein>
<keyword evidence="1" id="KW-1133">Transmembrane helix</keyword>
<dbReference type="InterPro" id="IPR027961">
    <property type="entry name" value="DUF4442"/>
</dbReference>
<keyword evidence="1" id="KW-0812">Transmembrane</keyword>
<proteinExistence type="predicted"/>
<dbReference type="Proteomes" id="UP000252139">
    <property type="component" value="Unassembled WGS sequence"/>
</dbReference>
<feature type="transmembrane region" description="Helical" evidence="1">
    <location>
        <begin position="287"/>
        <end position="308"/>
    </location>
</feature>
<reference evidence="2 3" key="1">
    <citation type="journal article" date="2018" name="G3 (Bethesda)">
        <title>Phylogenetic and Phylogenomic Definition of Rhizopus Species.</title>
        <authorList>
            <person name="Gryganskyi A.P."/>
            <person name="Golan J."/>
            <person name="Dolatabadi S."/>
            <person name="Mondo S."/>
            <person name="Robb S."/>
            <person name="Idnurm A."/>
            <person name="Muszewska A."/>
            <person name="Steczkiewicz K."/>
            <person name="Masonjones S."/>
            <person name="Liao H.L."/>
            <person name="Gajdeczka M.T."/>
            <person name="Anike F."/>
            <person name="Vuek A."/>
            <person name="Anishchenko I.M."/>
            <person name="Voigt K."/>
            <person name="de Hoog G.S."/>
            <person name="Smith M.E."/>
            <person name="Heitman J."/>
            <person name="Vilgalys R."/>
            <person name="Stajich J.E."/>
        </authorList>
    </citation>
    <scope>NUCLEOTIDE SEQUENCE [LARGE SCALE GENOMIC DNA]</scope>
    <source>
        <strain evidence="2 3">CBS 357.93</strain>
    </source>
</reference>
<organism evidence="2 3">
    <name type="scientific">Rhizopus azygosporus</name>
    <name type="common">Rhizopus microsporus var. azygosporus</name>
    <dbReference type="NCBI Taxonomy" id="86630"/>
    <lineage>
        <taxon>Eukaryota</taxon>
        <taxon>Fungi</taxon>
        <taxon>Fungi incertae sedis</taxon>
        <taxon>Mucoromycota</taxon>
        <taxon>Mucoromycotina</taxon>
        <taxon>Mucoromycetes</taxon>
        <taxon>Mucorales</taxon>
        <taxon>Mucorineae</taxon>
        <taxon>Rhizopodaceae</taxon>
        <taxon>Rhizopus</taxon>
    </lineage>
</organism>
<dbReference type="SUPFAM" id="SSF54637">
    <property type="entry name" value="Thioesterase/thiol ester dehydrase-isomerase"/>
    <property type="match status" value="1"/>
</dbReference>
<evidence type="ECO:0000313" key="3">
    <source>
        <dbReference type="Proteomes" id="UP000252139"/>
    </source>
</evidence>
<gene>
    <name evidence="2" type="ORF">CU097_006538</name>
</gene>
<keyword evidence="3" id="KW-1185">Reference proteome</keyword>
<dbReference type="Pfam" id="PF14539">
    <property type="entry name" value="DUF4442"/>
    <property type="match status" value="1"/>
</dbReference>
<sequence>MYRIKRYCTENRMIQTIAEHHVLRRSFICFLILAILLTMIVPTWQVYLEEGRSSTLISFNEPNIRGESLYIAASVLNVNFSEKRYTINFSIQPNGTLANEYGQLNQQVTLRFSSLRSYHYDIGETIHPIQVTFSYEDGNQIDYPLDIYSANLEIFAFYKNDTTKSIPITFHLDASITSFHFMSSIKHNPVVEDDGNDVPFVSDKISLQISTGRSTTTLVFSIFICILMWLLSLVMGLFGYQVVFRKRKADAHACMIGITTLFALPAVRSAQPGIPEVGTVSDILGFYWNMAIIACSSIAVTMCWVIRWDNPMDRDNKRNMSIKAFKAHVQATIRLTKVVLELEWTIFTRFIVGVIVATFLSIIYLVWTLRKSRRPLVIWDRLNKPIIKLFRPRIFAFLMRNSNPYSGSIDMTITTFSRGFCTGFMRDRHYNRNTSKSIHATALATFAETVGELGLLSSLSDDKDEVSLSSLELEFKKKARGLITASTDFTMPEITEEKQEVKMDVIVKDRMLDTVAIVHLVWTVNKGQ</sequence>
<dbReference type="OrthoDB" id="2117972at2759"/>
<dbReference type="Gene3D" id="3.10.129.10">
    <property type="entry name" value="Hotdog Thioesterase"/>
    <property type="match status" value="1"/>
</dbReference>
<evidence type="ECO:0000256" key="1">
    <source>
        <dbReference type="SAM" id="Phobius"/>
    </source>
</evidence>
<feature type="transmembrane region" description="Helical" evidence="1">
    <location>
        <begin position="218"/>
        <end position="238"/>
    </location>
</feature>
<feature type="transmembrane region" description="Helical" evidence="1">
    <location>
        <begin position="346"/>
        <end position="367"/>
    </location>
</feature>
<dbReference type="InterPro" id="IPR027948">
    <property type="entry name" value="DUF4436"/>
</dbReference>
<dbReference type="EMBL" id="PJQL01002073">
    <property type="protein sequence ID" value="RCH85535.1"/>
    <property type="molecule type" value="Genomic_DNA"/>
</dbReference>